<dbReference type="EMBL" id="BPQH01000033">
    <property type="protein sequence ID" value="GJD53609.1"/>
    <property type="molecule type" value="Genomic_DNA"/>
</dbReference>
<evidence type="ECO:0000256" key="2">
    <source>
        <dbReference type="SAM" id="MobiDB-lite"/>
    </source>
</evidence>
<feature type="compositionally biased region" description="Basic and acidic residues" evidence="2">
    <location>
        <begin position="308"/>
        <end position="338"/>
    </location>
</feature>
<dbReference type="SUPFAM" id="SSF52129">
    <property type="entry name" value="Caspase-like"/>
    <property type="match status" value="1"/>
</dbReference>
<feature type="signal peptide" evidence="3">
    <location>
        <begin position="1"/>
        <end position="19"/>
    </location>
</feature>
<feature type="compositionally biased region" description="Basic and acidic residues" evidence="2">
    <location>
        <begin position="401"/>
        <end position="411"/>
    </location>
</feature>
<dbReference type="InterPro" id="IPR029030">
    <property type="entry name" value="Caspase-like_dom_sf"/>
</dbReference>
<evidence type="ECO:0000256" key="1">
    <source>
        <dbReference type="ARBA" id="ARBA00010134"/>
    </source>
</evidence>
<keyword evidence="3" id="KW-0732">Signal</keyword>
<feature type="region of interest" description="Disordered" evidence="2">
    <location>
        <begin position="350"/>
        <end position="449"/>
    </location>
</feature>
<proteinExistence type="inferred from homology"/>
<feature type="region of interest" description="Disordered" evidence="2">
    <location>
        <begin position="755"/>
        <end position="784"/>
    </location>
</feature>
<feature type="domain" description="Caspase family p20" evidence="4">
    <location>
        <begin position="26"/>
        <end position="103"/>
    </location>
</feature>
<gene>
    <name evidence="5" type="ORF">OPKNFCMD_6386</name>
</gene>
<dbReference type="Proteomes" id="UP001055167">
    <property type="component" value="Unassembled WGS sequence"/>
</dbReference>
<feature type="compositionally biased region" description="Basic and acidic residues" evidence="2">
    <location>
        <begin position="436"/>
        <end position="449"/>
    </location>
</feature>
<sequence>MKRTPPALLALAFALWATAAVSAPAEKRIALVVGNSAYESFGRLTNPGNDAEDIASVLRQVGFEVVDGRDLSRRDMDRKLAQFSRVAHDADTALVYYAGHGLQYQGQNYLVPTDAQLKDGFDVPFETIAVESVIGALDSAKGARILILDACRDLPLKETSRRDSASGPGLASVVGRKGLILAYATQANHVAFDGTGRNSFYAGALIKAMAEPGLEVGQVFQRVAMSVSNVTEGRQLPEVTRSYPGEVYLNRDETDIQAWSRLRASNQVADLRGFTQKYAKSFLVDDALARIRVLEDQARAGQSQANLDEAKRRDEQRQKAALAEKARREEDERREAERLVAQRREDDRLADLARKARDEEEAKRQAQARREEESKARLAAAAEVQRRDEEAKIRLAAAAAEARRQDEETRARLAAAAADARRRDEETKARLAAAETQRREEAARLEQARRDEEVRQAALRQEEDQRRVKLALLEAPQPEKHAALLVVPGGNGEADKVKAVETPNSAYASLTIKGDGPTEADAEVKNAVLATTPANQDRLVRTVQDRLHDLGCYSEKPEASWGKHSVEALERFYRYSPSHEQSRPGMTRAVKIVSHMPDQATLDMLNGYSGRICPVVCPTGTEQQGESCVRVSCPPGLELDGGECRPPAKPLRASLPPATPRPLATERPAETTKKATAPETGARTKKAALPPAERPEPAQKPAVRETARPVREAARPVREPVHHPVREAVRPVVKPKVTVVEPLRARARVPSLARTPSYAPAPASTASSFGPAEIGASRMMSRMP</sequence>
<feature type="region of interest" description="Disordered" evidence="2">
    <location>
        <begin position="641"/>
        <end position="718"/>
    </location>
</feature>
<dbReference type="Gene3D" id="3.40.50.1460">
    <property type="match status" value="1"/>
</dbReference>
<dbReference type="InterPro" id="IPR015917">
    <property type="entry name" value="Pept_C14A"/>
</dbReference>
<reference evidence="5" key="2">
    <citation type="submission" date="2021-08" db="EMBL/GenBank/DDBJ databases">
        <authorList>
            <person name="Tani A."/>
            <person name="Ola A."/>
            <person name="Ogura Y."/>
            <person name="Katsura K."/>
            <person name="Hayashi T."/>
        </authorList>
    </citation>
    <scope>NUCLEOTIDE SEQUENCE</scope>
    <source>
        <strain evidence="5">KCTC 52305</strain>
    </source>
</reference>
<dbReference type="InterPro" id="IPR001309">
    <property type="entry name" value="Pept_C14_p20"/>
</dbReference>
<organism evidence="5 6">
    <name type="scientific">Methylobacterium crusticola</name>
    <dbReference type="NCBI Taxonomy" id="1697972"/>
    <lineage>
        <taxon>Bacteria</taxon>
        <taxon>Pseudomonadati</taxon>
        <taxon>Pseudomonadota</taxon>
        <taxon>Alphaproteobacteria</taxon>
        <taxon>Hyphomicrobiales</taxon>
        <taxon>Methylobacteriaceae</taxon>
        <taxon>Methylobacterium</taxon>
    </lineage>
</organism>
<keyword evidence="6" id="KW-1185">Reference proteome</keyword>
<feature type="compositionally biased region" description="Basic and acidic residues" evidence="2">
    <location>
        <begin position="384"/>
        <end position="393"/>
    </location>
</feature>
<comment type="similarity">
    <text evidence="1">Belongs to the peptidase C14A family.</text>
</comment>
<dbReference type="Pfam" id="PF00656">
    <property type="entry name" value="Peptidase_C14"/>
    <property type="match status" value="1"/>
</dbReference>
<evidence type="ECO:0000256" key="3">
    <source>
        <dbReference type="SAM" id="SignalP"/>
    </source>
</evidence>
<dbReference type="InterPro" id="IPR011600">
    <property type="entry name" value="Pept_C14_caspase"/>
</dbReference>
<evidence type="ECO:0000259" key="4">
    <source>
        <dbReference type="PROSITE" id="PS50208"/>
    </source>
</evidence>
<reference evidence="5" key="1">
    <citation type="journal article" date="2021" name="Front. Microbiol.">
        <title>Comprehensive Comparative Genomics and Phenotyping of Methylobacterium Species.</title>
        <authorList>
            <person name="Alessa O."/>
            <person name="Ogura Y."/>
            <person name="Fujitani Y."/>
            <person name="Takami H."/>
            <person name="Hayashi T."/>
            <person name="Sahin N."/>
            <person name="Tani A."/>
        </authorList>
    </citation>
    <scope>NUCLEOTIDE SEQUENCE</scope>
    <source>
        <strain evidence="5">KCTC 52305</strain>
    </source>
</reference>
<protein>
    <recommendedName>
        <fullName evidence="4">Caspase family p20 domain-containing protein</fullName>
    </recommendedName>
</protein>
<feature type="compositionally biased region" description="Basic and acidic residues" evidence="2">
    <location>
        <begin position="693"/>
        <end position="718"/>
    </location>
</feature>
<comment type="caution">
    <text evidence="5">The sequence shown here is derived from an EMBL/GenBank/DDBJ whole genome shotgun (WGS) entry which is preliminary data.</text>
</comment>
<name>A0ABQ4R8S0_9HYPH</name>
<evidence type="ECO:0000313" key="5">
    <source>
        <dbReference type="EMBL" id="GJD53609.1"/>
    </source>
</evidence>
<dbReference type="SMART" id="SM00115">
    <property type="entry name" value="CASc"/>
    <property type="match status" value="1"/>
</dbReference>
<feature type="compositionally biased region" description="Basic and acidic residues" evidence="2">
    <location>
        <begin position="350"/>
        <end position="376"/>
    </location>
</feature>
<dbReference type="PANTHER" id="PTHR22576">
    <property type="entry name" value="MUCOSA ASSOCIATED LYMPHOID TISSUE LYMPHOMA TRANSLOCATION PROTEIN 1/PARACASPASE"/>
    <property type="match status" value="1"/>
</dbReference>
<dbReference type="PANTHER" id="PTHR22576:SF37">
    <property type="entry name" value="MUCOSA-ASSOCIATED LYMPHOID TISSUE LYMPHOMA TRANSLOCATION PROTEIN 1"/>
    <property type="match status" value="1"/>
</dbReference>
<feature type="region of interest" description="Disordered" evidence="2">
    <location>
        <begin position="299"/>
        <end position="338"/>
    </location>
</feature>
<feature type="compositionally biased region" description="Low complexity" evidence="2">
    <location>
        <begin position="755"/>
        <end position="772"/>
    </location>
</feature>
<accession>A0ABQ4R8S0</accession>
<dbReference type="PROSITE" id="PS50208">
    <property type="entry name" value="CASPASE_P20"/>
    <property type="match status" value="1"/>
</dbReference>
<feature type="compositionally biased region" description="Low complexity" evidence="2">
    <location>
        <begin position="674"/>
        <end position="691"/>
    </location>
</feature>
<feature type="compositionally biased region" description="Basic and acidic residues" evidence="2">
    <location>
        <begin position="419"/>
        <end position="429"/>
    </location>
</feature>
<dbReference type="InterPro" id="IPR052039">
    <property type="entry name" value="Caspase-related_regulators"/>
</dbReference>
<feature type="chain" id="PRO_5046889179" description="Caspase family p20 domain-containing protein" evidence="3">
    <location>
        <begin position="20"/>
        <end position="784"/>
    </location>
</feature>
<evidence type="ECO:0000313" key="6">
    <source>
        <dbReference type="Proteomes" id="UP001055167"/>
    </source>
</evidence>